<dbReference type="EMBL" id="AUZX01000867">
    <property type="protein sequence ID" value="EQD80197.1"/>
    <property type="molecule type" value="Genomic_DNA"/>
</dbReference>
<evidence type="ECO:0000313" key="1">
    <source>
        <dbReference type="EMBL" id="EQD80197.1"/>
    </source>
</evidence>
<reference evidence="1" key="2">
    <citation type="journal article" date="2014" name="ISME J.">
        <title>Microbial stratification in low pH oxic and suboxic macroscopic growths along an acid mine drainage.</title>
        <authorList>
            <person name="Mendez-Garcia C."/>
            <person name="Mesa V."/>
            <person name="Sprenger R.R."/>
            <person name="Richter M."/>
            <person name="Diez M.S."/>
            <person name="Solano J."/>
            <person name="Bargiela R."/>
            <person name="Golyshina O.V."/>
            <person name="Manteca A."/>
            <person name="Ramos J.L."/>
            <person name="Gallego J.R."/>
            <person name="Llorente I."/>
            <person name="Martins Dos Santos V.A."/>
            <person name="Jensen O.N."/>
            <person name="Pelaez A.I."/>
            <person name="Sanchez J."/>
            <person name="Ferrer M."/>
        </authorList>
    </citation>
    <scope>NUCLEOTIDE SEQUENCE</scope>
</reference>
<proteinExistence type="predicted"/>
<dbReference type="AlphaFoldDB" id="T1CCW0"/>
<protein>
    <submittedName>
        <fullName evidence="1">Uncharacterized protein</fullName>
    </submittedName>
</protein>
<accession>T1CCW0</accession>
<sequence>PFQKKLYQNTFESLVHRVAPDGYLPESLTGAYPGMFPRTVGPYVFLMLEKHQWGIARRVLQYTLNASALSHLHWVPHVIGPAHIKLKPLVKIPVISDQDQPDGQYSVILAWARYIATTHDTALENATYNQVARLTDLATDVPYLNIHTSLATDLVRNPCFEHS</sequence>
<feature type="non-terminal residue" evidence="1">
    <location>
        <position position="1"/>
    </location>
</feature>
<name>T1CCW0_9ZZZZ</name>
<feature type="non-terminal residue" evidence="1">
    <location>
        <position position="163"/>
    </location>
</feature>
<reference evidence="1" key="1">
    <citation type="submission" date="2013-08" db="EMBL/GenBank/DDBJ databases">
        <authorList>
            <person name="Mendez C."/>
            <person name="Richter M."/>
            <person name="Ferrer M."/>
            <person name="Sanchez J."/>
        </authorList>
    </citation>
    <scope>NUCLEOTIDE SEQUENCE</scope>
</reference>
<comment type="caution">
    <text evidence="1">The sequence shown here is derived from an EMBL/GenBank/DDBJ whole genome shotgun (WGS) entry which is preliminary data.</text>
</comment>
<gene>
    <name evidence="1" type="ORF">B1A_01142</name>
</gene>
<organism evidence="1">
    <name type="scientific">mine drainage metagenome</name>
    <dbReference type="NCBI Taxonomy" id="410659"/>
    <lineage>
        <taxon>unclassified sequences</taxon>
        <taxon>metagenomes</taxon>
        <taxon>ecological metagenomes</taxon>
    </lineage>
</organism>